<name>W7MLU7_GIBM7</name>
<dbReference type="KEGG" id="fvr:FVEG_08248"/>
<dbReference type="AlphaFoldDB" id="W7MLU7"/>
<dbReference type="GeneID" id="30065996"/>
<gene>
    <name evidence="1" type="ORF">FVEG_08248</name>
</gene>
<dbReference type="Proteomes" id="UP000009096">
    <property type="component" value="Chromosome 3"/>
</dbReference>
<dbReference type="VEuPathDB" id="FungiDB:FVEG_08248"/>
<proteinExistence type="predicted"/>
<dbReference type="RefSeq" id="XP_018754691.1">
    <property type="nucleotide sequence ID" value="XM_018897114.1"/>
</dbReference>
<reference evidence="1 2" key="1">
    <citation type="journal article" date="2010" name="Nature">
        <title>Comparative genomics reveals mobile pathogenicity chromosomes in Fusarium.</title>
        <authorList>
            <person name="Ma L.J."/>
            <person name="van der Does H.C."/>
            <person name="Borkovich K.A."/>
            <person name="Coleman J.J."/>
            <person name="Daboussi M.J."/>
            <person name="Di Pietro A."/>
            <person name="Dufresne M."/>
            <person name="Freitag M."/>
            <person name="Grabherr M."/>
            <person name="Henrissat B."/>
            <person name="Houterman P.M."/>
            <person name="Kang S."/>
            <person name="Shim W.B."/>
            <person name="Woloshuk C."/>
            <person name="Xie X."/>
            <person name="Xu J.R."/>
            <person name="Antoniw J."/>
            <person name="Baker S.E."/>
            <person name="Bluhm B.H."/>
            <person name="Breakspear A."/>
            <person name="Brown D.W."/>
            <person name="Butchko R.A."/>
            <person name="Chapman S."/>
            <person name="Coulson R."/>
            <person name="Coutinho P.M."/>
            <person name="Danchin E.G."/>
            <person name="Diener A."/>
            <person name="Gale L.R."/>
            <person name="Gardiner D.M."/>
            <person name="Goff S."/>
            <person name="Hammond-Kosack K.E."/>
            <person name="Hilburn K."/>
            <person name="Hua-Van A."/>
            <person name="Jonkers W."/>
            <person name="Kazan K."/>
            <person name="Kodira C.D."/>
            <person name="Koehrsen M."/>
            <person name="Kumar L."/>
            <person name="Lee Y.H."/>
            <person name="Li L."/>
            <person name="Manners J.M."/>
            <person name="Miranda-Saavedra D."/>
            <person name="Mukherjee M."/>
            <person name="Park G."/>
            <person name="Park J."/>
            <person name="Park S.Y."/>
            <person name="Proctor R.H."/>
            <person name="Regev A."/>
            <person name="Ruiz-Roldan M.C."/>
            <person name="Sain D."/>
            <person name="Sakthikumar S."/>
            <person name="Sykes S."/>
            <person name="Schwartz D.C."/>
            <person name="Turgeon B.G."/>
            <person name="Wapinski I."/>
            <person name="Yoder O."/>
            <person name="Young S."/>
            <person name="Zeng Q."/>
            <person name="Zhou S."/>
            <person name="Galagan J."/>
            <person name="Cuomo C.A."/>
            <person name="Kistler H.C."/>
            <person name="Rep M."/>
        </authorList>
    </citation>
    <scope>NUCLEOTIDE SEQUENCE [LARGE SCALE GENOMIC DNA]</scope>
    <source>
        <strain evidence="2">M3125 / FGSC 7600</strain>
    </source>
</reference>
<organism evidence="1 2">
    <name type="scientific">Gibberella moniliformis (strain M3125 / FGSC 7600)</name>
    <name type="common">Maize ear and stalk rot fungus</name>
    <name type="synonym">Fusarium verticillioides</name>
    <dbReference type="NCBI Taxonomy" id="334819"/>
    <lineage>
        <taxon>Eukaryota</taxon>
        <taxon>Fungi</taxon>
        <taxon>Dikarya</taxon>
        <taxon>Ascomycota</taxon>
        <taxon>Pezizomycotina</taxon>
        <taxon>Sordariomycetes</taxon>
        <taxon>Hypocreomycetidae</taxon>
        <taxon>Hypocreales</taxon>
        <taxon>Nectriaceae</taxon>
        <taxon>Fusarium</taxon>
        <taxon>Fusarium fujikuroi species complex</taxon>
    </lineage>
</organism>
<accession>W7MLU7</accession>
<sequence>MNIQYHGDPYSIKTAHFALSSPASFSKVLCHHGHEILHKNCGLCACIRSRAEQNFCIILICRVAGRRINLRAFATRAAAVHKPNYVPKYVGT</sequence>
<evidence type="ECO:0000313" key="2">
    <source>
        <dbReference type="Proteomes" id="UP000009096"/>
    </source>
</evidence>
<keyword evidence="2" id="KW-1185">Reference proteome</keyword>
<dbReference type="EMBL" id="DS022251">
    <property type="protein sequence ID" value="EWG48500.1"/>
    <property type="molecule type" value="Genomic_DNA"/>
</dbReference>
<evidence type="ECO:0000313" key="1">
    <source>
        <dbReference type="EMBL" id="EWG48500.1"/>
    </source>
</evidence>
<protein>
    <submittedName>
        <fullName evidence="1">Uncharacterized protein</fullName>
    </submittedName>
</protein>